<reference evidence="2" key="1">
    <citation type="submission" date="2021-03" db="EMBL/GenBank/DDBJ databases">
        <title>Whole genome shotgun sequence of Actinoplanes auranticolor NBRC 12245.</title>
        <authorList>
            <person name="Komaki H."/>
            <person name="Tamura T."/>
        </authorList>
    </citation>
    <scope>NUCLEOTIDE SEQUENCE</scope>
    <source>
        <strain evidence="2">NBRC 12245</strain>
    </source>
</reference>
<evidence type="ECO:0000313" key="3">
    <source>
        <dbReference type="Proteomes" id="UP000681340"/>
    </source>
</evidence>
<feature type="region of interest" description="Disordered" evidence="1">
    <location>
        <begin position="101"/>
        <end position="136"/>
    </location>
</feature>
<sequence length="152" mass="15448">MTMTDGVAALGAVLAVGPPGGPGSGDSTATGFGGRGDQSSSGEVVAVVAFGGAAPIPPAPPGALTGGGAGAGVPRVQPTVTANGRPRATTLKKMDLGEYRTFSTPDQRPEKLRRSRIRPEPAPWERLDQRRSGPVLSIGSHRMRAIFHGGQT</sequence>
<evidence type="ECO:0000256" key="1">
    <source>
        <dbReference type="SAM" id="MobiDB-lite"/>
    </source>
</evidence>
<proteinExistence type="predicted"/>
<feature type="region of interest" description="Disordered" evidence="1">
    <location>
        <begin position="61"/>
        <end position="86"/>
    </location>
</feature>
<feature type="compositionally biased region" description="Basic and acidic residues" evidence="1">
    <location>
        <begin position="107"/>
        <end position="131"/>
    </location>
</feature>
<dbReference type="AlphaFoldDB" id="A0A919VLW7"/>
<protein>
    <submittedName>
        <fullName evidence="2">Uncharacterized protein</fullName>
    </submittedName>
</protein>
<keyword evidence="3" id="KW-1185">Reference proteome</keyword>
<organism evidence="2 3">
    <name type="scientific">Actinoplanes auranticolor</name>
    <dbReference type="NCBI Taxonomy" id="47988"/>
    <lineage>
        <taxon>Bacteria</taxon>
        <taxon>Bacillati</taxon>
        <taxon>Actinomycetota</taxon>
        <taxon>Actinomycetes</taxon>
        <taxon>Micromonosporales</taxon>
        <taxon>Micromonosporaceae</taxon>
        <taxon>Actinoplanes</taxon>
    </lineage>
</organism>
<evidence type="ECO:0000313" key="2">
    <source>
        <dbReference type="EMBL" id="GIM68327.1"/>
    </source>
</evidence>
<dbReference type="EMBL" id="BOQL01000025">
    <property type="protein sequence ID" value="GIM68327.1"/>
    <property type="molecule type" value="Genomic_DNA"/>
</dbReference>
<accession>A0A919VLW7</accession>
<name>A0A919VLW7_9ACTN</name>
<feature type="region of interest" description="Disordered" evidence="1">
    <location>
        <begin position="14"/>
        <end position="39"/>
    </location>
</feature>
<dbReference type="Proteomes" id="UP000681340">
    <property type="component" value="Unassembled WGS sequence"/>
</dbReference>
<gene>
    <name evidence="2" type="ORF">Aau02nite_31110</name>
</gene>
<comment type="caution">
    <text evidence="2">The sequence shown here is derived from an EMBL/GenBank/DDBJ whole genome shotgun (WGS) entry which is preliminary data.</text>
</comment>